<keyword evidence="6 7" id="KW-0456">Lyase</keyword>
<dbReference type="InterPro" id="IPR009049">
    <property type="entry name" value="Argininosuccinate_lyase"/>
</dbReference>
<evidence type="ECO:0000256" key="7">
    <source>
        <dbReference type="HAMAP-Rule" id="MF_00006"/>
    </source>
</evidence>
<sequence length="470" mass="53118">MAEKLWQGRFEQPTNRMVEEYTASIHFDSRLYRYDIQGSIAHCRMLADCGIISHDEASLIVQGLGEILREIERGELKLEASQEDIHMAVEHRLMQKIGEVGGKLHTARSRNDQIALDMRLYMRDVIQHCRKLLVDVQESILVLVKQHLGVVMPGFTHLQHAQPVLLSHHLMAYYEMFGRDDERLAECHRRTNVMPLGSAALAGTTFPIDMERTARYLNFPKVIRNSIDAVSDRDFLIEFCAAAALVMAHVSRLAEELILWSSTEFGYVTMSDAFCTGSSIMPQKKNPDIPELMRGKTGRVYGNLMALLTLVKGLPLAYNRDLQEDKEAVFDTVDTVVQTLSVLSKLLPELRFDRERMKEMAAQGFTLATDLADYLVSRGVPFRKAHHVIGQLVQYCLQKDKDLRDCTVEELKQFHKAFDVDVFLLLDVATAVDQRLSQGGTATSRVEEAVQRAEAELAARKKALTNGANV</sequence>
<name>A0A4P8KZB7_9BACT</name>
<dbReference type="FunFam" id="1.10.40.30:FF:000001">
    <property type="entry name" value="Argininosuccinate lyase"/>
    <property type="match status" value="1"/>
</dbReference>
<dbReference type="SUPFAM" id="SSF48557">
    <property type="entry name" value="L-aspartase-like"/>
    <property type="match status" value="1"/>
</dbReference>
<feature type="domain" description="Argininosuccinate lyase C-terminal" evidence="9">
    <location>
        <begin position="365"/>
        <end position="432"/>
    </location>
</feature>
<dbReference type="InterPro" id="IPR024083">
    <property type="entry name" value="Fumarase/histidase_N"/>
</dbReference>
<comment type="catalytic activity">
    <reaction evidence="1 7">
        <text>2-(N(omega)-L-arginino)succinate = fumarate + L-arginine</text>
        <dbReference type="Rhea" id="RHEA:24020"/>
        <dbReference type="ChEBI" id="CHEBI:29806"/>
        <dbReference type="ChEBI" id="CHEBI:32682"/>
        <dbReference type="ChEBI" id="CHEBI:57472"/>
        <dbReference type="EC" id="4.3.2.1"/>
    </reaction>
</comment>
<gene>
    <name evidence="7 10" type="primary">argH</name>
    <name evidence="10" type="ORF">FDQ92_00935</name>
</gene>
<feature type="domain" description="Fumarate lyase N-terminal" evidence="8">
    <location>
        <begin position="8"/>
        <end position="302"/>
    </location>
</feature>
<dbReference type="PANTHER" id="PTHR43814:SF1">
    <property type="entry name" value="ARGININOSUCCINATE LYASE"/>
    <property type="match status" value="1"/>
</dbReference>
<dbReference type="Gene3D" id="1.10.40.30">
    <property type="entry name" value="Fumarase/aspartase (C-terminal domain)"/>
    <property type="match status" value="1"/>
</dbReference>
<evidence type="ECO:0000256" key="6">
    <source>
        <dbReference type="ARBA" id="ARBA00023239"/>
    </source>
</evidence>
<dbReference type="OrthoDB" id="9769623at2"/>
<dbReference type="Pfam" id="PF14698">
    <property type="entry name" value="ASL_C2"/>
    <property type="match status" value="1"/>
</dbReference>
<reference evidence="10 11" key="1">
    <citation type="submission" date="2019-05" db="EMBL/GenBank/DDBJ databases">
        <title>The Complete Genome Sequence of the n-alkane-degrading Desulfoglaeba alkanexedens ALDC reveals multiple alkylsuccinate synthase gene clusters.</title>
        <authorList>
            <person name="Callaghan A.V."/>
            <person name="Davidova I.A."/>
            <person name="Duncan K.E."/>
            <person name="Morris B."/>
            <person name="McInerney M.J."/>
        </authorList>
    </citation>
    <scope>NUCLEOTIDE SEQUENCE [LARGE SCALE GENOMIC DNA]</scope>
    <source>
        <strain evidence="10 11">ALDC</strain>
    </source>
</reference>
<dbReference type="HAMAP" id="MF_00006">
    <property type="entry name" value="Arg_succ_lyase"/>
    <property type="match status" value="1"/>
</dbReference>
<comment type="similarity">
    <text evidence="7">Belongs to the lyase 1 family. Argininosuccinate lyase subfamily.</text>
</comment>
<dbReference type="Gene3D" id="1.10.275.10">
    <property type="entry name" value="Fumarase/aspartase (N-terminal domain)"/>
    <property type="match status" value="1"/>
</dbReference>
<dbReference type="NCBIfam" id="TIGR00838">
    <property type="entry name" value="argH"/>
    <property type="match status" value="1"/>
</dbReference>
<dbReference type="PANTHER" id="PTHR43814">
    <property type="entry name" value="ARGININOSUCCINATE LYASE"/>
    <property type="match status" value="1"/>
</dbReference>
<dbReference type="Proteomes" id="UP000298602">
    <property type="component" value="Chromosome"/>
</dbReference>
<dbReference type="GO" id="GO:0004056">
    <property type="term" value="F:argininosuccinate lyase activity"/>
    <property type="evidence" value="ECO:0007669"/>
    <property type="project" value="UniProtKB-UniRule"/>
</dbReference>
<dbReference type="EMBL" id="CP040098">
    <property type="protein sequence ID" value="QCQ20886.1"/>
    <property type="molecule type" value="Genomic_DNA"/>
</dbReference>
<dbReference type="InterPro" id="IPR000362">
    <property type="entry name" value="Fumarate_lyase_fam"/>
</dbReference>
<evidence type="ECO:0000313" key="10">
    <source>
        <dbReference type="EMBL" id="QCQ20886.1"/>
    </source>
</evidence>
<dbReference type="PROSITE" id="PS00163">
    <property type="entry name" value="FUMARATE_LYASES"/>
    <property type="match status" value="1"/>
</dbReference>
<comment type="pathway">
    <text evidence="2 7">Amino-acid biosynthesis; L-arginine biosynthesis; L-arginine from L-ornithine and carbamoyl phosphate: step 3/3.</text>
</comment>
<evidence type="ECO:0000256" key="2">
    <source>
        <dbReference type="ARBA" id="ARBA00004941"/>
    </source>
</evidence>
<keyword evidence="7" id="KW-0963">Cytoplasm</keyword>
<evidence type="ECO:0000256" key="4">
    <source>
        <dbReference type="ARBA" id="ARBA00022571"/>
    </source>
</evidence>
<dbReference type="GO" id="GO:0042450">
    <property type="term" value="P:L-arginine biosynthetic process via ornithine"/>
    <property type="evidence" value="ECO:0007669"/>
    <property type="project" value="UniProtKB-UniRule"/>
</dbReference>
<evidence type="ECO:0000256" key="5">
    <source>
        <dbReference type="ARBA" id="ARBA00022605"/>
    </source>
</evidence>
<proteinExistence type="inferred from homology"/>
<dbReference type="FunFam" id="1.20.200.10:FF:000015">
    <property type="entry name" value="argininosuccinate lyase isoform X2"/>
    <property type="match status" value="1"/>
</dbReference>
<accession>A0A4P8KZB7</accession>
<dbReference type="EC" id="4.3.2.1" evidence="3 7"/>
<dbReference type="RefSeq" id="WP_137422856.1">
    <property type="nucleotide sequence ID" value="NZ_CP040098.1"/>
</dbReference>
<dbReference type="AlphaFoldDB" id="A0A4P8KZB7"/>
<dbReference type="CDD" id="cd01359">
    <property type="entry name" value="Argininosuccinate_lyase"/>
    <property type="match status" value="1"/>
</dbReference>
<keyword evidence="11" id="KW-1185">Reference proteome</keyword>
<comment type="subcellular location">
    <subcellularLocation>
        <location evidence="7">Cytoplasm</location>
    </subcellularLocation>
</comment>
<reference evidence="10 11" key="2">
    <citation type="submission" date="2019-05" db="EMBL/GenBank/DDBJ databases">
        <authorList>
            <person name="Suflita J.M."/>
            <person name="Marks C.R."/>
        </authorList>
    </citation>
    <scope>NUCLEOTIDE SEQUENCE [LARGE SCALE GENOMIC DNA]</scope>
    <source>
        <strain evidence="10 11">ALDC</strain>
    </source>
</reference>
<evidence type="ECO:0000313" key="11">
    <source>
        <dbReference type="Proteomes" id="UP000298602"/>
    </source>
</evidence>
<dbReference type="InterPro" id="IPR022761">
    <property type="entry name" value="Fumarate_lyase_N"/>
</dbReference>
<dbReference type="FunFam" id="1.10.275.10:FF:000002">
    <property type="entry name" value="Argininosuccinate lyase"/>
    <property type="match status" value="1"/>
</dbReference>
<dbReference type="InterPro" id="IPR029419">
    <property type="entry name" value="Arg_succ_lyase_C"/>
</dbReference>
<dbReference type="GO" id="GO:0005829">
    <property type="term" value="C:cytosol"/>
    <property type="evidence" value="ECO:0007669"/>
    <property type="project" value="TreeGrafter"/>
</dbReference>
<evidence type="ECO:0000259" key="9">
    <source>
        <dbReference type="Pfam" id="PF14698"/>
    </source>
</evidence>
<dbReference type="Pfam" id="PF00206">
    <property type="entry name" value="Lyase_1"/>
    <property type="match status" value="1"/>
</dbReference>
<dbReference type="InterPro" id="IPR020557">
    <property type="entry name" value="Fumarate_lyase_CS"/>
</dbReference>
<keyword evidence="5 7" id="KW-0028">Amino-acid biosynthesis</keyword>
<dbReference type="UniPathway" id="UPA00068">
    <property type="reaction ID" value="UER00114"/>
</dbReference>
<dbReference type="KEGG" id="dax:FDQ92_00935"/>
<dbReference type="PRINTS" id="PR00145">
    <property type="entry name" value="ARGSUCLYASE"/>
</dbReference>
<evidence type="ECO:0000256" key="3">
    <source>
        <dbReference type="ARBA" id="ARBA00012338"/>
    </source>
</evidence>
<keyword evidence="4 7" id="KW-0055">Arginine biosynthesis</keyword>
<dbReference type="Gene3D" id="1.20.200.10">
    <property type="entry name" value="Fumarase/aspartase (Central domain)"/>
    <property type="match status" value="1"/>
</dbReference>
<evidence type="ECO:0000259" key="8">
    <source>
        <dbReference type="Pfam" id="PF00206"/>
    </source>
</evidence>
<organism evidence="10 11">
    <name type="scientific">Desulfoglaeba alkanexedens ALDC</name>
    <dbReference type="NCBI Taxonomy" id="980445"/>
    <lineage>
        <taxon>Bacteria</taxon>
        <taxon>Pseudomonadati</taxon>
        <taxon>Thermodesulfobacteriota</taxon>
        <taxon>Syntrophobacteria</taxon>
        <taxon>Syntrophobacterales</taxon>
        <taxon>Syntrophobacteraceae</taxon>
        <taxon>Desulfoglaeba</taxon>
    </lineage>
</organism>
<evidence type="ECO:0000256" key="1">
    <source>
        <dbReference type="ARBA" id="ARBA00000985"/>
    </source>
</evidence>
<dbReference type="PRINTS" id="PR00149">
    <property type="entry name" value="FUMRATELYASE"/>
</dbReference>
<protein>
    <recommendedName>
        <fullName evidence="3 7">Argininosuccinate lyase</fullName>
        <shortName evidence="7">ASAL</shortName>
        <ecNumber evidence="3 7">4.3.2.1</ecNumber>
    </recommendedName>
    <alternativeName>
        <fullName evidence="7">Arginosuccinase</fullName>
    </alternativeName>
</protein>
<dbReference type="InterPro" id="IPR008948">
    <property type="entry name" value="L-Aspartase-like"/>
</dbReference>